<evidence type="ECO:0000256" key="1">
    <source>
        <dbReference type="SAM" id="SignalP"/>
    </source>
</evidence>
<dbReference type="OrthoDB" id="1717550at2759"/>
<sequence length="108" mass="11949">MLNGRKNVAGWILMLVVVPLSQIPIITDDGEPIKYPLVLMQAVPSANLLDDFGASEGSDDETQIHITDKKIIQCKLTSHQIVHMQIASVSSNMKNSYVELVKSCWLDV</sequence>
<organism evidence="2 3">
    <name type="scientific">Dendrobium nobile</name>
    <name type="common">Orchid</name>
    <dbReference type="NCBI Taxonomy" id="94219"/>
    <lineage>
        <taxon>Eukaryota</taxon>
        <taxon>Viridiplantae</taxon>
        <taxon>Streptophyta</taxon>
        <taxon>Embryophyta</taxon>
        <taxon>Tracheophyta</taxon>
        <taxon>Spermatophyta</taxon>
        <taxon>Magnoliopsida</taxon>
        <taxon>Liliopsida</taxon>
        <taxon>Asparagales</taxon>
        <taxon>Orchidaceae</taxon>
        <taxon>Epidendroideae</taxon>
        <taxon>Malaxideae</taxon>
        <taxon>Dendrobiinae</taxon>
        <taxon>Dendrobium</taxon>
    </lineage>
</organism>
<name>A0A8T3BN73_DENNO</name>
<accession>A0A8T3BN73</accession>
<dbReference type="AlphaFoldDB" id="A0A8T3BN73"/>
<dbReference type="Proteomes" id="UP000829196">
    <property type="component" value="Unassembled WGS sequence"/>
</dbReference>
<keyword evidence="1" id="KW-0732">Signal</keyword>
<proteinExistence type="predicted"/>
<comment type="caution">
    <text evidence="2">The sequence shown here is derived from an EMBL/GenBank/DDBJ whole genome shotgun (WGS) entry which is preliminary data.</text>
</comment>
<reference evidence="2" key="1">
    <citation type="journal article" date="2022" name="Front. Genet.">
        <title>Chromosome-Scale Assembly of the Dendrobium nobile Genome Provides Insights Into the Molecular Mechanism of the Biosynthesis of the Medicinal Active Ingredient of Dendrobium.</title>
        <authorList>
            <person name="Xu Q."/>
            <person name="Niu S.-C."/>
            <person name="Li K.-L."/>
            <person name="Zheng P.-J."/>
            <person name="Zhang X.-J."/>
            <person name="Jia Y."/>
            <person name="Liu Y."/>
            <person name="Niu Y.-X."/>
            <person name="Yu L.-H."/>
            <person name="Chen D.-F."/>
            <person name="Zhang G.-Q."/>
        </authorList>
    </citation>
    <scope>NUCLEOTIDE SEQUENCE</scope>
    <source>
        <tissue evidence="2">Leaf</tissue>
    </source>
</reference>
<gene>
    <name evidence="2" type="ORF">KFK09_009214</name>
</gene>
<dbReference type="EMBL" id="JAGYWB010000007">
    <property type="protein sequence ID" value="KAI0516537.1"/>
    <property type="molecule type" value="Genomic_DNA"/>
</dbReference>
<keyword evidence="3" id="KW-1185">Reference proteome</keyword>
<evidence type="ECO:0000313" key="3">
    <source>
        <dbReference type="Proteomes" id="UP000829196"/>
    </source>
</evidence>
<feature type="signal peptide" evidence="1">
    <location>
        <begin position="1"/>
        <end position="22"/>
    </location>
</feature>
<evidence type="ECO:0000313" key="2">
    <source>
        <dbReference type="EMBL" id="KAI0516537.1"/>
    </source>
</evidence>
<feature type="chain" id="PRO_5035719643" evidence="1">
    <location>
        <begin position="23"/>
        <end position="108"/>
    </location>
</feature>
<protein>
    <submittedName>
        <fullName evidence="2">Uncharacterized protein</fullName>
    </submittedName>
</protein>